<protein>
    <recommendedName>
        <fullName evidence="1">Putative tail fiber protein gp53-like C-terminal domain-containing protein</fullName>
    </recommendedName>
</protein>
<sequence length="135" mass="14651">MPLTNPNTAALQKANNLSDLANAASAWLNLGANQSLADNAGWIKLPNGLILQWRRFTVTSQQFTGGTIYNFDITFPIAFNTVYQCVGCQNTTMPATFFMNLIFDSLTNSKVTAKIVYQTTLASASPTFTVFAIGV</sequence>
<reference evidence="2 3" key="1">
    <citation type="journal article" date="2020" name="ISME J.">
        <title>Comparative genomics reveals insights into cyanobacterial evolution and habitat adaptation.</title>
        <authorList>
            <person name="Chen M.Y."/>
            <person name="Teng W.K."/>
            <person name="Zhao L."/>
            <person name="Hu C.X."/>
            <person name="Zhou Y.K."/>
            <person name="Han B.P."/>
            <person name="Song L.R."/>
            <person name="Shu W.S."/>
        </authorList>
    </citation>
    <scope>NUCLEOTIDE SEQUENCE [LARGE SCALE GENOMIC DNA]</scope>
    <source>
        <strain evidence="2 3">FACHB-130</strain>
    </source>
</reference>
<dbReference type="Gene3D" id="2.60.40.3940">
    <property type="match status" value="1"/>
</dbReference>
<evidence type="ECO:0000259" key="1">
    <source>
        <dbReference type="Pfam" id="PF21882"/>
    </source>
</evidence>
<gene>
    <name evidence="2" type="ORF">H6G74_19290</name>
</gene>
<evidence type="ECO:0000313" key="3">
    <source>
        <dbReference type="Proteomes" id="UP000603457"/>
    </source>
</evidence>
<proteinExistence type="predicted"/>
<dbReference type="RefSeq" id="WP_190969195.1">
    <property type="nucleotide sequence ID" value="NZ_JACJTB010000027.1"/>
</dbReference>
<dbReference type="InterPro" id="IPR054075">
    <property type="entry name" value="Gp53-like_C"/>
</dbReference>
<comment type="caution">
    <text evidence="2">The sequence shown here is derived from an EMBL/GenBank/DDBJ whole genome shotgun (WGS) entry which is preliminary data.</text>
</comment>
<organism evidence="2 3">
    <name type="scientific">Nostoc spongiaeforme FACHB-130</name>
    <dbReference type="NCBI Taxonomy" id="1357510"/>
    <lineage>
        <taxon>Bacteria</taxon>
        <taxon>Bacillati</taxon>
        <taxon>Cyanobacteriota</taxon>
        <taxon>Cyanophyceae</taxon>
        <taxon>Nostocales</taxon>
        <taxon>Nostocaceae</taxon>
        <taxon>Nostoc</taxon>
    </lineage>
</organism>
<accession>A0ABR8FZW6</accession>
<evidence type="ECO:0000313" key="2">
    <source>
        <dbReference type="EMBL" id="MBD2596459.1"/>
    </source>
</evidence>
<dbReference type="EMBL" id="JACJTB010000027">
    <property type="protein sequence ID" value="MBD2596459.1"/>
    <property type="molecule type" value="Genomic_DNA"/>
</dbReference>
<keyword evidence="3" id="KW-1185">Reference proteome</keyword>
<dbReference type="Proteomes" id="UP000603457">
    <property type="component" value="Unassembled WGS sequence"/>
</dbReference>
<name>A0ABR8FZW6_9NOSO</name>
<dbReference type="Pfam" id="PF21882">
    <property type="entry name" value="Gp53-like_C"/>
    <property type="match status" value="1"/>
</dbReference>
<feature type="domain" description="Putative tail fiber protein gp53-like C-terminal" evidence="1">
    <location>
        <begin position="44"/>
        <end position="134"/>
    </location>
</feature>